<keyword evidence="9 11" id="KW-0482">Metalloprotease</keyword>
<evidence type="ECO:0000256" key="5">
    <source>
        <dbReference type="ARBA" id="ARBA00022692"/>
    </source>
</evidence>
<dbReference type="GO" id="GO:0004222">
    <property type="term" value="F:metalloendopeptidase activity"/>
    <property type="evidence" value="ECO:0007669"/>
    <property type="project" value="InterPro"/>
</dbReference>
<evidence type="ECO:0000256" key="3">
    <source>
        <dbReference type="ARBA" id="ARBA00007931"/>
    </source>
</evidence>
<evidence type="ECO:0000256" key="9">
    <source>
        <dbReference type="ARBA" id="ARBA00023049"/>
    </source>
</evidence>
<keyword evidence="4" id="KW-0645">Protease</keyword>
<feature type="transmembrane region" description="Helical" evidence="11">
    <location>
        <begin position="383"/>
        <end position="405"/>
    </location>
</feature>
<dbReference type="PANTHER" id="PTHR42837">
    <property type="entry name" value="REGULATOR OF SIGMA-E PROTEASE RSEP"/>
    <property type="match status" value="1"/>
</dbReference>
<evidence type="ECO:0000256" key="11">
    <source>
        <dbReference type="RuleBase" id="RU362031"/>
    </source>
</evidence>
<keyword evidence="7 11" id="KW-0862">Zinc</keyword>
<dbReference type="InterPro" id="IPR004387">
    <property type="entry name" value="Pept_M50_Zn"/>
</dbReference>
<reference evidence="13" key="2">
    <citation type="journal article" date="2021" name="PeerJ">
        <title>Extensive microbial diversity within the chicken gut microbiome revealed by metagenomics and culture.</title>
        <authorList>
            <person name="Gilroy R."/>
            <person name="Ravi A."/>
            <person name="Getino M."/>
            <person name="Pursley I."/>
            <person name="Horton D.L."/>
            <person name="Alikhan N.F."/>
            <person name="Baker D."/>
            <person name="Gharbi K."/>
            <person name="Hall N."/>
            <person name="Watson M."/>
            <person name="Adriaenssens E.M."/>
            <person name="Foster-Nyarko E."/>
            <person name="Jarju S."/>
            <person name="Secka A."/>
            <person name="Antonio M."/>
            <person name="Oren A."/>
            <person name="Chaudhuri R.R."/>
            <person name="La Ragione R."/>
            <person name="Hildebrand F."/>
            <person name="Pallen M.J."/>
        </authorList>
    </citation>
    <scope>NUCLEOTIDE SEQUENCE</scope>
    <source>
        <strain evidence="13">ChiGjej1B1-1684</strain>
    </source>
</reference>
<accession>A0A9D1S7Z4</accession>
<sequence length="457" mass="50355">MTAVILIIIGVLLFELIVGIHEFGHFITAKKSGIQVNEFALGMGPKIFGFKKGETQYSLRLIPIGGYCAMEGEDEDSENPRSFEKAKVWKRMIVVIAGAVMNILLGFILMFVVVVQQSTYSSTTIDSFPELSYSQNSGLQAGDKLLKINGTSIVSSRDISFALATTKPVEVDGTELTVYQEDCLVNLFSFLGTTLSERNEAIKNGETDYMSDQDAQAMYSEYLQIVENVNSAETLEEAQSAYEDGYKTLYAYVSDEEAQVPQIEVKESRTRFRVDILVERAGRQVLLEDVDFYTYLNSETQQPMVAVDFYTVPVERTFLTAVSESFKQTVSIGKMVWDSLVGIVTGKFGLSELSGPIGTASAISQVTSQSLASSGFIDGLNTLIFMMALITVNLGIFNMLPFPALDGGRFVMLIIEAIRKKPVSMKIQNAINASGFIILIGFMLIISMKDIWQIIGG</sequence>
<reference evidence="13" key="1">
    <citation type="submission" date="2020-10" db="EMBL/GenBank/DDBJ databases">
        <authorList>
            <person name="Gilroy R."/>
        </authorList>
    </citation>
    <scope>NUCLEOTIDE SEQUENCE</scope>
    <source>
        <strain evidence="13">ChiGjej1B1-1684</strain>
    </source>
</reference>
<dbReference type="GO" id="GO:0016020">
    <property type="term" value="C:membrane"/>
    <property type="evidence" value="ECO:0007669"/>
    <property type="project" value="UniProtKB-SubCell"/>
</dbReference>
<feature type="transmembrane region" description="Helical" evidence="11">
    <location>
        <begin position="92"/>
        <end position="115"/>
    </location>
</feature>
<gene>
    <name evidence="13" type="primary">rseP</name>
    <name evidence="13" type="ORF">IAD22_04745</name>
</gene>
<dbReference type="EMBL" id="DVNG01000067">
    <property type="protein sequence ID" value="HIU50301.1"/>
    <property type="molecule type" value="Genomic_DNA"/>
</dbReference>
<dbReference type="Pfam" id="PF02163">
    <property type="entry name" value="Peptidase_M50"/>
    <property type="match status" value="1"/>
</dbReference>
<comment type="caution">
    <text evidence="13">The sequence shown here is derived from an EMBL/GenBank/DDBJ whole genome shotgun (WGS) entry which is preliminary data.</text>
</comment>
<dbReference type="PANTHER" id="PTHR42837:SF2">
    <property type="entry name" value="MEMBRANE METALLOPROTEASE ARASP2, CHLOROPLASTIC-RELATED"/>
    <property type="match status" value="1"/>
</dbReference>
<dbReference type="AlphaFoldDB" id="A0A9D1S7Z4"/>
<evidence type="ECO:0000256" key="4">
    <source>
        <dbReference type="ARBA" id="ARBA00022670"/>
    </source>
</evidence>
<evidence type="ECO:0000256" key="1">
    <source>
        <dbReference type="ARBA" id="ARBA00001947"/>
    </source>
</evidence>
<dbReference type="Proteomes" id="UP000824118">
    <property type="component" value="Unassembled WGS sequence"/>
</dbReference>
<keyword evidence="6 11" id="KW-0378">Hydrolase</keyword>
<comment type="subcellular location">
    <subcellularLocation>
        <location evidence="2">Membrane</location>
        <topology evidence="2">Multi-pass membrane protein</topology>
    </subcellularLocation>
</comment>
<comment type="cofactor">
    <cofactor evidence="1 11">
        <name>Zn(2+)</name>
        <dbReference type="ChEBI" id="CHEBI:29105"/>
    </cofactor>
</comment>
<evidence type="ECO:0000259" key="12">
    <source>
        <dbReference type="Pfam" id="PF02163"/>
    </source>
</evidence>
<dbReference type="GO" id="GO:0006508">
    <property type="term" value="P:proteolysis"/>
    <property type="evidence" value="ECO:0007669"/>
    <property type="project" value="UniProtKB-KW"/>
</dbReference>
<feature type="transmembrane region" description="Helical" evidence="11">
    <location>
        <begin position="6"/>
        <end position="24"/>
    </location>
</feature>
<evidence type="ECO:0000256" key="2">
    <source>
        <dbReference type="ARBA" id="ARBA00004141"/>
    </source>
</evidence>
<feature type="domain" description="Peptidase M50" evidence="12">
    <location>
        <begin position="11"/>
        <end position="440"/>
    </location>
</feature>
<dbReference type="InterPro" id="IPR036034">
    <property type="entry name" value="PDZ_sf"/>
</dbReference>
<feature type="transmembrane region" description="Helical" evidence="11">
    <location>
        <begin position="429"/>
        <end position="448"/>
    </location>
</feature>
<dbReference type="EC" id="3.4.24.-" evidence="11"/>
<dbReference type="CDD" id="cd06163">
    <property type="entry name" value="S2P-M50_PDZ_RseP-like"/>
    <property type="match status" value="1"/>
</dbReference>
<protein>
    <recommendedName>
        <fullName evidence="11">Zinc metalloprotease</fullName>
        <ecNumber evidence="11">3.4.24.-</ecNumber>
    </recommendedName>
</protein>
<dbReference type="NCBIfam" id="TIGR00054">
    <property type="entry name" value="RIP metalloprotease RseP"/>
    <property type="match status" value="1"/>
</dbReference>
<evidence type="ECO:0000313" key="13">
    <source>
        <dbReference type="EMBL" id="HIU50301.1"/>
    </source>
</evidence>
<keyword evidence="8 11" id="KW-1133">Transmembrane helix</keyword>
<organism evidence="13 14">
    <name type="scientific">Candidatus Limousia pullorum</name>
    <dbReference type="NCBI Taxonomy" id="2840860"/>
    <lineage>
        <taxon>Bacteria</taxon>
        <taxon>Bacillati</taxon>
        <taxon>Bacillota</taxon>
        <taxon>Clostridia</taxon>
        <taxon>Eubacteriales</taxon>
        <taxon>Oscillospiraceae</taxon>
        <taxon>Oscillospiraceae incertae sedis</taxon>
        <taxon>Candidatus Limousia</taxon>
    </lineage>
</organism>
<evidence type="ECO:0000256" key="10">
    <source>
        <dbReference type="ARBA" id="ARBA00023136"/>
    </source>
</evidence>
<dbReference type="InterPro" id="IPR008915">
    <property type="entry name" value="Peptidase_M50"/>
</dbReference>
<dbReference type="SUPFAM" id="SSF50156">
    <property type="entry name" value="PDZ domain-like"/>
    <property type="match status" value="1"/>
</dbReference>
<comment type="similarity">
    <text evidence="3 11">Belongs to the peptidase M50B family.</text>
</comment>
<dbReference type="GO" id="GO:0046872">
    <property type="term" value="F:metal ion binding"/>
    <property type="evidence" value="ECO:0007669"/>
    <property type="project" value="UniProtKB-KW"/>
</dbReference>
<evidence type="ECO:0000256" key="7">
    <source>
        <dbReference type="ARBA" id="ARBA00022833"/>
    </source>
</evidence>
<dbReference type="Gene3D" id="2.30.42.10">
    <property type="match status" value="1"/>
</dbReference>
<keyword evidence="5 11" id="KW-0812">Transmembrane</keyword>
<evidence type="ECO:0000256" key="8">
    <source>
        <dbReference type="ARBA" id="ARBA00022989"/>
    </source>
</evidence>
<evidence type="ECO:0000313" key="14">
    <source>
        <dbReference type="Proteomes" id="UP000824118"/>
    </source>
</evidence>
<proteinExistence type="inferred from homology"/>
<name>A0A9D1S7Z4_9FIRM</name>
<keyword evidence="10 11" id="KW-0472">Membrane</keyword>
<evidence type="ECO:0000256" key="6">
    <source>
        <dbReference type="ARBA" id="ARBA00022801"/>
    </source>
</evidence>
<keyword evidence="11" id="KW-0479">Metal-binding</keyword>